<evidence type="ECO:0000313" key="19">
    <source>
        <dbReference type="Proteomes" id="UP000184275"/>
    </source>
</evidence>
<proteinExistence type="inferred from homology"/>
<keyword evidence="10 14" id="KW-0408">Iron</keyword>
<dbReference type="InterPro" id="IPR004558">
    <property type="entry name" value="Coprogen_oxidase_HemN"/>
</dbReference>
<dbReference type="Proteomes" id="UP000184275">
    <property type="component" value="Unassembled WGS sequence"/>
</dbReference>
<keyword evidence="8 14" id="KW-0479">Metal-binding</keyword>
<dbReference type="GO" id="GO:0051539">
    <property type="term" value="F:4 iron, 4 sulfur cluster binding"/>
    <property type="evidence" value="ECO:0007669"/>
    <property type="project" value="UniProtKB-KW"/>
</dbReference>
<organism evidence="18 19">
    <name type="scientific">Fibrobacter intestinalis</name>
    <dbReference type="NCBI Taxonomy" id="28122"/>
    <lineage>
        <taxon>Bacteria</taxon>
        <taxon>Pseudomonadati</taxon>
        <taxon>Fibrobacterota</taxon>
        <taxon>Fibrobacteria</taxon>
        <taxon>Fibrobacterales</taxon>
        <taxon>Fibrobacteraceae</taxon>
        <taxon>Fibrobacter</taxon>
    </lineage>
</organism>
<dbReference type="SFLD" id="SFLDG01065">
    <property type="entry name" value="anaerobic_coproporphyrinogen-I"/>
    <property type="match status" value="1"/>
</dbReference>
<dbReference type="PIRSF" id="PIRSF000167">
    <property type="entry name" value="HemN"/>
    <property type="match status" value="1"/>
</dbReference>
<dbReference type="AlphaFoldDB" id="A0A1M6UJZ4"/>
<reference evidence="19" key="1">
    <citation type="submission" date="2016-11" db="EMBL/GenBank/DDBJ databases">
        <authorList>
            <person name="Varghese N."/>
            <person name="Submissions S."/>
        </authorList>
    </citation>
    <scope>NUCLEOTIDE SEQUENCE [LARGE SCALE GENOMIC DNA]</scope>
    <source>
        <strain evidence="19">UWOS</strain>
    </source>
</reference>
<feature type="binding site" evidence="15">
    <location>
        <begin position="79"/>
        <end position="81"/>
    </location>
    <ligand>
        <name>S-adenosyl-L-methionine</name>
        <dbReference type="ChEBI" id="CHEBI:59789"/>
        <label>2</label>
    </ligand>
</feature>
<evidence type="ECO:0000256" key="11">
    <source>
        <dbReference type="ARBA" id="ARBA00023014"/>
    </source>
</evidence>
<dbReference type="GO" id="GO:0046872">
    <property type="term" value="F:metal ion binding"/>
    <property type="evidence" value="ECO:0007669"/>
    <property type="project" value="UniProtKB-KW"/>
</dbReference>
<name>A0A1M6UJZ4_9BACT</name>
<keyword evidence="6 14" id="KW-0963">Cytoplasm</keyword>
<keyword evidence="9 14" id="KW-0560">Oxidoreductase</keyword>
<evidence type="ECO:0000256" key="12">
    <source>
        <dbReference type="ARBA" id="ARBA00023244"/>
    </source>
</evidence>
<evidence type="ECO:0000313" key="18">
    <source>
        <dbReference type="EMBL" id="SHK69532.1"/>
    </source>
</evidence>
<evidence type="ECO:0000256" key="8">
    <source>
        <dbReference type="ARBA" id="ARBA00022723"/>
    </source>
</evidence>
<evidence type="ECO:0000256" key="6">
    <source>
        <dbReference type="ARBA" id="ARBA00022490"/>
    </source>
</evidence>
<comment type="subunit">
    <text evidence="4">Monomer.</text>
</comment>
<feature type="binding site" evidence="15">
    <location>
        <position position="222"/>
    </location>
    <ligand>
        <name>S-adenosyl-L-methionine</name>
        <dbReference type="ChEBI" id="CHEBI:59789"/>
        <label>2</label>
    </ligand>
</feature>
<evidence type="ECO:0000256" key="10">
    <source>
        <dbReference type="ARBA" id="ARBA00023004"/>
    </source>
</evidence>
<evidence type="ECO:0000256" key="15">
    <source>
        <dbReference type="PIRSR" id="PIRSR000167-1"/>
    </source>
</evidence>
<feature type="binding site" evidence="15">
    <location>
        <position position="185"/>
    </location>
    <ligand>
        <name>S-adenosyl-L-methionine</name>
        <dbReference type="ChEBI" id="CHEBI:59789"/>
        <label>2</label>
    </ligand>
</feature>
<comment type="catalytic activity">
    <reaction evidence="13 14">
        <text>coproporphyrinogen III + 2 S-adenosyl-L-methionine = protoporphyrinogen IX + 2 5'-deoxyadenosine + 2 L-methionine + 2 CO2</text>
        <dbReference type="Rhea" id="RHEA:15425"/>
        <dbReference type="ChEBI" id="CHEBI:16526"/>
        <dbReference type="ChEBI" id="CHEBI:17319"/>
        <dbReference type="ChEBI" id="CHEBI:57307"/>
        <dbReference type="ChEBI" id="CHEBI:57309"/>
        <dbReference type="ChEBI" id="CHEBI:57844"/>
        <dbReference type="ChEBI" id="CHEBI:59789"/>
        <dbReference type="EC" id="1.3.98.3"/>
    </reaction>
</comment>
<evidence type="ECO:0000256" key="13">
    <source>
        <dbReference type="ARBA" id="ARBA00048321"/>
    </source>
</evidence>
<feature type="binding site" evidence="16">
    <location>
        <position position="77"/>
    </location>
    <ligand>
        <name>[4Fe-4S] cluster</name>
        <dbReference type="ChEBI" id="CHEBI:49883"/>
        <note>4Fe-4S-S-AdoMet</note>
    </ligand>
</feature>
<keyword evidence="11 14" id="KW-0411">Iron-sulfur</keyword>
<feature type="domain" description="Radical SAM core" evidence="17">
    <location>
        <begin position="58"/>
        <end position="296"/>
    </location>
</feature>
<dbReference type="NCBIfam" id="TIGR00538">
    <property type="entry name" value="hemN"/>
    <property type="match status" value="1"/>
</dbReference>
<dbReference type="UniPathway" id="UPA00251">
    <property type="reaction ID" value="UER00323"/>
</dbReference>
<evidence type="ECO:0000259" key="17">
    <source>
        <dbReference type="PROSITE" id="PS51918"/>
    </source>
</evidence>
<feature type="binding site" evidence="15">
    <location>
        <position position="125"/>
    </location>
    <ligand>
        <name>S-adenosyl-L-methionine</name>
        <dbReference type="ChEBI" id="CHEBI:59789"/>
        <label>1</label>
    </ligand>
</feature>
<keyword evidence="12 14" id="KW-0627">Porphyrin biosynthesis</keyword>
<dbReference type="EMBL" id="FRAW01000014">
    <property type="protein sequence ID" value="SHK69532.1"/>
    <property type="molecule type" value="Genomic_DNA"/>
</dbReference>
<accession>A0A1M6UJZ4</accession>
<evidence type="ECO:0000256" key="3">
    <source>
        <dbReference type="ARBA" id="ARBA00005493"/>
    </source>
</evidence>
<dbReference type="Gene3D" id="3.20.20.70">
    <property type="entry name" value="Aldolase class I"/>
    <property type="match status" value="1"/>
</dbReference>
<dbReference type="InterPro" id="IPR006638">
    <property type="entry name" value="Elp3/MiaA/NifB-like_rSAM"/>
</dbReference>
<feature type="binding site" evidence="15">
    <location>
        <position position="343"/>
    </location>
    <ligand>
        <name>S-adenosyl-L-methionine</name>
        <dbReference type="ChEBI" id="CHEBI:59789"/>
        <label>1</label>
    </ligand>
</feature>
<evidence type="ECO:0000256" key="7">
    <source>
        <dbReference type="ARBA" id="ARBA00022691"/>
    </source>
</evidence>
<dbReference type="InterPro" id="IPR034505">
    <property type="entry name" value="Coproporphyrinogen-III_oxidase"/>
</dbReference>
<dbReference type="Pfam" id="PF04055">
    <property type="entry name" value="Radical_SAM"/>
    <property type="match status" value="1"/>
</dbReference>
<keyword evidence="7 14" id="KW-0949">S-adenosyl-L-methionine</keyword>
<evidence type="ECO:0000256" key="16">
    <source>
        <dbReference type="PIRSR" id="PIRSR000167-2"/>
    </source>
</evidence>
<keyword evidence="19" id="KW-1185">Reference proteome</keyword>
<dbReference type="GO" id="GO:0005737">
    <property type="term" value="C:cytoplasm"/>
    <property type="evidence" value="ECO:0007669"/>
    <property type="project" value="UniProtKB-SubCell"/>
</dbReference>
<dbReference type="PANTHER" id="PTHR13932">
    <property type="entry name" value="COPROPORPHYRINIGEN III OXIDASE"/>
    <property type="match status" value="1"/>
</dbReference>
<dbReference type="GO" id="GO:0004109">
    <property type="term" value="F:coproporphyrinogen oxidase activity"/>
    <property type="evidence" value="ECO:0007669"/>
    <property type="project" value="InterPro"/>
</dbReference>
<dbReference type="CDD" id="cd01335">
    <property type="entry name" value="Radical_SAM"/>
    <property type="match status" value="1"/>
</dbReference>
<feature type="binding site" evidence="16">
    <location>
        <position position="73"/>
    </location>
    <ligand>
        <name>[4Fe-4S] cluster</name>
        <dbReference type="ChEBI" id="CHEBI:49883"/>
        <note>4Fe-4S-S-AdoMet</note>
    </ligand>
</feature>
<evidence type="ECO:0000256" key="14">
    <source>
        <dbReference type="PIRNR" id="PIRNR000167"/>
    </source>
</evidence>
<evidence type="ECO:0000256" key="9">
    <source>
        <dbReference type="ARBA" id="ARBA00023002"/>
    </source>
</evidence>
<dbReference type="EC" id="1.3.98.3" evidence="14"/>
<evidence type="ECO:0000256" key="4">
    <source>
        <dbReference type="ARBA" id="ARBA00011245"/>
    </source>
</evidence>
<comment type="similarity">
    <text evidence="3 14">Belongs to the anaerobic coproporphyrinogen-III oxidase family.</text>
</comment>
<gene>
    <name evidence="18" type="ORF">SAMN05720469_11438</name>
</gene>
<dbReference type="InterPro" id="IPR007197">
    <property type="entry name" value="rSAM"/>
</dbReference>
<dbReference type="GO" id="GO:0051989">
    <property type="term" value="F:coproporphyrinogen dehydrogenase activity"/>
    <property type="evidence" value="ECO:0007669"/>
    <property type="project" value="UniProtKB-EC"/>
</dbReference>
<dbReference type="InterPro" id="IPR013785">
    <property type="entry name" value="Aldolase_TIM"/>
</dbReference>
<dbReference type="SFLD" id="SFLDG01082">
    <property type="entry name" value="B12-binding_domain_containing"/>
    <property type="match status" value="1"/>
</dbReference>
<dbReference type="PANTHER" id="PTHR13932:SF6">
    <property type="entry name" value="OXYGEN-INDEPENDENT COPROPORPHYRINOGEN III OXIDASE"/>
    <property type="match status" value="1"/>
</dbReference>
<feature type="binding site" evidence="15">
    <location>
        <position position="197"/>
    </location>
    <ligand>
        <name>S-adenosyl-L-methionine</name>
        <dbReference type="ChEBI" id="CHEBI:59789"/>
        <label>2</label>
    </ligand>
</feature>
<sequence>MERNFSLCYINGMDHEIIDFLLKYNTNAPRYTSYPPANLFHAAKDLSQIERLWRESNALKPQNVSFYFHIPYCLKHCLFCGCTSELLPADGSGSERYFAALFAEMDKKLPWIDSSRPVTQVHFGGGTPTSVPFSYLERILNKLRERFVFAPHAEIAIECNPASIDEKRLRELAKIGFNRVSYGIQDFDPQVLKNIGRDPSLLPIRDLLALSRELHFSGINLDLIYGLPSQTESGFYRSVETAADVHPDRIALYSYAHVPWLKEAQKTLERFAMPTPHEKLSFFLGAREIFKKAGFMDVGMDHFVDPADSLAIALSQGLLHRNFQGYCTRATTGEVYAFGSSGISQLDNAYLQNVHESRKYVELVEANAMTEIRCEELSYEERVIRDVIERLMCNRRLAVSDEEKRVVGAGWDRLLDLEKDKLIVKKSENEMEATELGTLVIRYLAMQLDPLMRNAQREGVFSKTI</sequence>
<dbReference type="GO" id="GO:0006782">
    <property type="term" value="P:protoporphyrinogen IX biosynthetic process"/>
    <property type="evidence" value="ECO:0007669"/>
    <property type="project" value="UniProtKB-UniPathway"/>
</dbReference>
<comment type="pathway">
    <text evidence="2 14">Porphyrin-containing compound metabolism; protoporphyrin-IX biosynthesis; protoporphyrinogen-IX from coproporphyrinogen-III (AdoMet route): step 1/1.</text>
</comment>
<dbReference type="PROSITE" id="PS51918">
    <property type="entry name" value="RADICAL_SAM"/>
    <property type="match status" value="1"/>
</dbReference>
<dbReference type="SMART" id="SM00729">
    <property type="entry name" value="Elp3"/>
    <property type="match status" value="1"/>
</dbReference>
<evidence type="ECO:0000256" key="5">
    <source>
        <dbReference type="ARBA" id="ARBA00022485"/>
    </source>
</evidence>
<evidence type="ECO:0000256" key="2">
    <source>
        <dbReference type="ARBA" id="ARBA00004785"/>
    </source>
</evidence>
<feature type="binding site" evidence="16">
    <location>
        <position position="80"/>
    </location>
    <ligand>
        <name>[4Fe-4S] cluster</name>
        <dbReference type="ChEBI" id="CHEBI:49883"/>
        <note>4Fe-4S-S-AdoMet</note>
    </ligand>
</feature>
<keyword evidence="5 14" id="KW-0004">4Fe-4S</keyword>
<comment type="subcellular location">
    <subcellularLocation>
        <location evidence="1 14">Cytoplasm</location>
    </subcellularLocation>
</comment>
<feature type="binding site" evidence="15">
    <location>
        <position position="67"/>
    </location>
    <ligand>
        <name>S-adenosyl-L-methionine</name>
        <dbReference type="ChEBI" id="CHEBI:59789"/>
        <label>1</label>
    </ligand>
</feature>
<dbReference type="InterPro" id="IPR058240">
    <property type="entry name" value="rSAM_sf"/>
</dbReference>
<feature type="binding site" evidence="15">
    <location>
        <begin position="126"/>
        <end position="127"/>
    </location>
    <ligand>
        <name>S-adenosyl-L-methionine</name>
        <dbReference type="ChEBI" id="CHEBI:59789"/>
        <label>2</label>
    </ligand>
</feature>
<comment type="cofactor">
    <cofactor evidence="14 16">
        <name>[4Fe-4S] cluster</name>
        <dbReference type="ChEBI" id="CHEBI:49883"/>
    </cofactor>
    <text evidence="14 16">Binds 1 [4Fe-4S] cluster. The cluster is coordinated with 3 cysteines and an exchangeable S-adenosyl-L-methionine.</text>
</comment>
<dbReference type="SUPFAM" id="SSF102114">
    <property type="entry name" value="Radical SAM enzymes"/>
    <property type="match status" value="1"/>
</dbReference>
<evidence type="ECO:0000256" key="1">
    <source>
        <dbReference type="ARBA" id="ARBA00004496"/>
    </source>
</evidence>
<feature type="binding site" evidence="15">
    <location>
        <position position="158"/>
    </location>
    <ligand>
        <name>S-adenosyl-L-methionine</name>
        <dbReference type="ChEBI" id="CHEBI:59789"/>
        <label>1</label>
    </ligand>
</feature>
<dbReference type="SFLD" id="SFLDS00029">
    <property type="entry name" value="Radical_SAM"/>
    <property type="match status" value="1"/>
</dbReference>
<dbReference type="Gene3D" id="1.10.10.920">
    <property type="match status" value="1"/>
</dbReference>
<feature type="binding site" evidence="15">
    <location>
        <position position="256"/>
    </location>
    <ligand>
        <name>S-adenosyl-L-methionine</name>
        <dbReference type="ChEBI" id="CHEBI:59789"/>
        <label>2</label>
    </ligand>
</feature>
<protein>
    <recommendedName>
        <fullName evidence="14">Coproporphyrinogen-III oxidase</fullName>
        <ecNumber evidence="14">1.3.98.3</ecNumber>
    </recommendedName>
</protein>